<keyword evidence="2" id="KW-1185">Reference proteome</keyword>
<gene>
    <name evidence="1" type="ORF">MQ095_13810</name>
</gene>
<evidence type="ECO:0008006" key="3">
    <source>
        <dbReference type="Google" id="ProtNLM"/>
    </source>
</evidence>
<dbReference type="EMBL" id="CP094302">
    <property type="protein sequence ID" value="WHP82874.1"/>
    <property type="molecule type" value="Genomic_DNA"/>
</dbReference>
<reference evidence="1 2" key="1">
    <citation type="submission" date="2022-03" db="EMBL/GenBank/DDBJ databases">
        <title>Survey of Intraspecific Variation of Edwardsiella anguillarum Isolates from Non-Anguillid Fish Host Originating from Varied Geographic Locations.</title>
        <authorList>
            <person name="Armwood A.R."/>
            <person name="Woodyard E."/>
            <person name="Waldbieser G.C."/>
            <person name="Camus A.C."/>
            <person name="Divya D."/>
            <person name="Tekedar H."/>
            <person name="Soto E."/>
            <person name="Stein C."/>
            <person name="Ucko M."/>
            <person name="Ware C."/>
            <person name="Griffin M.J."/>
        </authorList>
    </citation>
    <scope>NUCLEOTIDE SEQUENCE [LARGE SCALE GENOMIC DNA]</scope>
    <source>
        <strain evidence="1 2">R18-35-2</strain>
    </source>
</reference>
<accession>A0ABY8SAW9</accession>
<organism evidence="1 2">
    <name type="scientific">Edwardsiella anguillarum</name>
    <dbReference type="NCBI Taxonomy" id="1821960"/>
    <lineage>
        <taxon>Bacteria</taxon>
        <taxon>Pseudomonadati</taxon>
        <taxon>Pseudomonadota</taxon>
        <taxon>Gammaproteobacteria</taxon>
        <taxon>Enterobacterales</taxon>
        <taxon>Hafniaceae</taxon>
        <taxon>Edwardsiella</taxon>
    </lineage>
</organism>
<evidence type="ECO:0000313" key="1">
    <source>
        <dbReference type="EMBL" id="WHP82874.1"/>
    </source>
</evidence>
<protein>
    <recommendedName>
        <fullName evidence="3">DUF1133 family protein</fullName>
    </recommendedName>
</protein>
<name>A0ABY8SAW9_9GAMM</name>
<proteinExistence type="predicted"/>
<evidence type="ECO:0000313" key="2">
    <source>
        <dbReference type="Proteomes" id="UP001238370"/>
    </source>
</evidence>
<sequence>MTLKNSQKGSTSRTNKQNAWVTVAGAPRRSYLGKYRRLTPAQSRWVRSLLNQWGGMYGGSGVEHLSGGGGLWSVILTGWTGEQQERIASVLSDLRRMGYSGQALFDHAKAIIWPKKSLSSLIGKAVDEDEAEFMEAVILKSFTSSSPVYVIGKDYYTRRNTMNSMARWMQQHYAPFLTEKQCIDRVRWCIELFNSAVYFTLMNALCAENAESCKKDLKTSFEAA</sequence>
<dbReference type="RefSeq" id="WP_181367111.1">
    <property type="nucleotide sequence ID" value="NZ_CP094302.2"/>
</dbReference>
<dbReference type="Proteomes" id="UP001238370">
    <property type="component" value="Chromosome"/>
</dbReference>